<accession>A0A9W6RA88</accession>
<name>A0A9W6RA88_9ACTN</name>
<gene>
    <name evidence="1" type="ORF">Airi01_004330</name>
</gene>
<dbReference type="EMBL" id="BSTJ01000001">
    <property type="protein sequence ID" value="GLY72166.1"/>
    <property type="molecule type" value="Genomic_DNA"/>
</dbReference>
<evidence type="ECO:0000313" key="1">
    <source>
        <dbReference type="EMBL" id="GLY72166.1"/>
    </source>
</evidence>
<evidence type="ECO:0000313" key="2">
    <source>
        <dbReference type="Proteomes" id="UP001165135"/>
    </source>
</evidence>
<dbReference type="Proteomes" id="UP001165135">
    <property type="component" value="Unassembled WGS sequence"/>
</dbReference>
<dbReference type="RefSeq" id="WP_285617123.1">
    <property type="nucleotide sequence ID" value="NZ_BSTJ01000001.1"/>
</dbReference>
<comment type="caution">
    <text evidence="1">The sequence shown here is derived from an EMBL/GenBank/DDBJ whole genome shotgun (WGS) entry which is preliminary data.</text>
</comment>
<protein>
    <submittedName>
        <fullName evidence="1">Uncharacterized protein</fullName>
    </submittedName>
</protein>
<dbReference type="AlphaFoldDB" id="A0A9W6RA88"/>
<reference evidence="1" key="1">
    <citation type="submission" date="2023-03" db="EMBL/GenBank/DDBJ databases">
        <title>Actinoallomurus iriomotensis NBRC 103681.</title>
        <authorList>
            <person name="Ichikawa N."/>
            <person name="Sato H."/>
            <person name="Tonouchi N."/>
        </authorList>
    </citation>
    <scope>NUCLEOTIDE SEQUENCE</scope>
    <source>
        <strain evidence="1">NBRC 103681</strain>
    </source>
</reference>
<organism evidence="1 2">
    <name type="scientific">Actinoallomurus iriomotensis</name>
    <dbReference type="NCBI Taxonomy" id="478107"/>
    <lineage>
        <taxon>Bacteria</taxon>
        <taxon>Bacillati</taxon>
        <taxon>Actinomycetota</taxon>
        <taxon>Actinomycetes</taxon>
        <taxon>Streptosporangiales</taxon>
        <taxon>Thermomonosporaceae</taxon>
        <taxon>Actinoallomurus</taxon>
    </lineage>
</organism>
<proteinExistence type="predicted"/>
<sequence length="393" mass="41541">MIAAVMPHSALAASVEDPTTTGLVTRSGEPLAHADIVAQAWPNRSELDKIIHEGGKVALPTVAVTRTDASGHFSFRLPDGIDSRYVGDDGKVDLRIVASDSKNAVTWQYTATHGASSSAARSGHRVWSTAKSDAGGDARPADLRFDLSPSSPQAYDATDDPAEWVTNSGTKLTRSAASHARSTVLLPHTSVRSSTSNAEPCVLEPSTLYTQNPERFAVVSAWSGAKGTVYQSQSVSHTLGIGIQVDGQSGAWTQNGTESINLTQGSGATLPGVADATVGNEVNYRYYRGTLNCVNTSYVEPESTYAFLSIAERHAHVSYTACAAAFHGATYWKDTAKNVTYGAGLELGWMSLSAQSGWTSDTKIEWVITQDSKLCGSTSSGWASSPEMNSDPA</sequence>